<dbReference type="Gene3D" id="2.40.37.10">
    <property type="entry name" value="Lyase, Ornithine Decarboxylase, Chain A, domain 1"/>
    <property type="match status" value="1"/>
</dbReference>
<evidence type="ECO:0000256" key="2">
    <source>
        <dbReference type="ARBA" id="ARBA00001933"/>
    </source>
</evidence>
<evidence type="ECO:0000256" key="6">
    <source>
        <dbReference type="PIRSR" id="PIRSR600821-50"/>
    </source>
</evidence>
<dbReference type="EMBL" id="JADIMV010000054">
    <property type="protein sequence ID" value="MBO8439637.1"/>
    <property type="molecule type" value="Genomic_DNA"/>
</dbReference>
<comment type="caution">
    <text evidence="9">The sequence shown here is derived from an EMBL/GenBank/DDBJ whole genome shotgun (WGS) entry which is preliminary data.</text>
</comment>
<comment type="similarity">
    <text evidence="5">Belongs to the alanine racemase family.</text>
</comment>
<keyword evidence="4 5" id="KW-0413">Isomerase</keyword>
<evidence type="ECO:0000259" key="8">
    <source>
        <dbReference type="SMART" id="SM01005"/>
    </source>
</evidence>
<organism evidence="9 10">
    <name type="scientific">Candidatus Aphodosoma intestinipullorum</name>
    <dbReference type="NCBI Taxonomy" id="2840674"/>
    <lineage>
        <taxon>Bacteria</taxon>
        <taxon>Pseudomonadati</taxon>
        <taxon>Bacteroidota</taxon>
        <taxon>Bacteroidia</taxon>
        <taxon>Bacteroidales</taxon>
        <taxon>Candidatus Aphodosoma</taxon>
    </lineage>
</organism>
<evidence type="ECO:0000256" key="4">
    <source>
        <dbReference type="ARBA" id="ARBA00023235"/>
    </source>
</evidence>
<feature type="active site" description="Proton acceptor; specific for D-alanine" evidence="5">
    <location>
        <position position="179"/>
    </location>
</feature>
<reference evidence="9" key="1">
    <citation type="submission" date="2020-10" db="EMBL/GenBank/DDBJ databases">
        <authorList>
            <person name="Gilroy R."/>
        </authorList>
    </citation>
    <scope>NUCLEOTIDE SEQUENCE</scope>
    <source>
        <strain evidence="9">3924</strain>
    </source>
</reference>
<dbReference type="PANTHER" id="PTHR30511:SF0">
    <property type="entry name" value="ALANINE RACEMASE, CATABOLIC-RELATED"/>
    <property type="match status" value="1"/>
</dbReference>
<evidence type="ECO:0000256" key="1">
    <source>
        <dbReference type="ARBA" id="ARBA00000316"/>
    </source>
</evidence>
<evidence type="ECO:0000256" key="3">
    <source>
        <dbReference type="ARBA" id="ARBA00022898"/>
    </source>
</evidence>
<dbReference type="GO" id="GO:0005829">
    <property type="term" value="C:cytosol"/>
    <property type="evidence" value="ECO:0007669"/>
    <property type="project" value="TreeGrafter"/>
</dbReference>
<dbReference type="SMART" id="SM01005">
    <property type="entry name" value="Ala_racemase_C"/>
    <property type="match status" value="1"/>
</dbReference>
<dbReference type="EC" id="5.1.1.1" evidence="5"/>
<dbReference type="AlphaFoldDB" id="A0A940IEI5"/>
<evidence type="ECO:0000313" key="10">
    <source>
        <dbReference type="Proteomes" id="UP000712007"/>
    </source>
</evidence>
<proteinExistence type="inferred from homology"/>
<comment type="function">
    <text evidence="5">Catalyzes the interconversion of L-alanine and D-alanine. May also act on other amino acids.</text>
</comment>
<dbReference type="InterPro" id="IPR009006">
    <property type="entry name" value="Ala_racemase/Decarboxylase_C"/>
</dbReference>
<accession>A0A940IEI5</accession>
<dbReference type="InterPro" id="IPR036615">
    <property type="entry name" value="Mur_ligase_C_dom_sf"/>
</dbReference>
<dbReference type="FunFam" id="3.20.20.10:FF:000002">
    <property type="entry name" value="Alanine racemase"/>
    <property type="match status" value="1"/>
</dbReference>
<dbReference type="InterPro" id="IPR011079">
    <property type="entry name" value="Ala_racemase_C"/>
</dbReference>
<feature type="binding site" evidence="5 7">
    <location>
        <position position="454"/>
    </location>
    <ligand>
        <name>substrate</name>
    </ligand>
</feature>
<feature type="domain" description="Alanine racemase C-terminal" evidence="8">
    <location>
        <begin position="384"/>
        <end position="508"/>
    </location>
</feature>
<dbReference type="GO" id="GO:0008784">
    <property type="term" value="F:alanine racemase activity"/>
    <property type="evidence" value="ECO:0007669"/>
    <property type="project" value="UniProtKB-UniRule"/>
</dbReference>
<keyword evidence="3 5" id="KW-0663">Pyridoxal phosphate</keyword>
<reference evidence="9" key="2">
    <citation type="journal article" date="2021" name="PeerJ">
        <title>Extensive microbial diversity within the chicken gut microbiome revealed by metagenomics and culture.</title>
        <authorList>
            <person name="Gilroy R."/>
            <person name="Ravi A."/>
            <person name="Getino M."/>
            <person name="Pursley I."/>
            <person name="Horton D.L."/>
            <person name="Alikhan N.F."/>
            <person name="Baker D."/>
            <person name="Gharbi K."/>
            <person name="Hall N."/>
            <person name="Watson M."/>
            <person name="Adriaenssens E.M."/>
            <person name="Foster-Nyarko E."/>
            <person name="Jarju S."/>
            <person name="Secka A."/>
            <person name="Antonio M."/>
            <person name="Oren A."/>
            <person name="Chaudhuri R.R."/>
            <person name="La Ragione R."/>
            <person name="Hildebrand F."/>
            <person name="Pallen M.J."/>
        </authorList>
    </citation>
    <scope>NUCLEOTIDE SEQUENCE</scope>
    <source>
        <strain evidence="9">3924</strain>
    </source>
</reference>
<sequence>MQTPRYEVEAGINGCLLIRDSHSSDLTSLTKHGLEFLEQQSANQGLRRILIVSDIDGNDLACEMFYSNIQQVIRSGAVNSIIFIGNDLYSHAYMFDEMRDKMFFQTTDEFLSSPFLDSISGDAILLKIAPAFEPERIQTHLQSMAHETVLEINFDAMFHNIDYFRSKLRPETKLMCMVKASAYGSGSIEVAQALQHYGCNYLGVAFAHEGVELRKAGISLPIIVLDPVAPAMYHIIKHRLEPEIFSFSILQETMNEVRRQGMSDYPVHIKLDTGMHRSGFDTGDLPKLIKILEGQQLVKVSSIMSHLASADDTDMASDTFTLSQIEMFRSNAEQIKSSLGYPIMLHTLNTAGIERFSEYQFDMVRLGIGLWGYNCENQDKLRNVCSLSTHIIQLKDVAAGETVGYNRRGAVPSPKKVALLPLGYADGIDRRLGNGKASFFINGHKVHTIGNICMDLLMVDVTGLDVKVGDKVVIFSDEQPLSDIAGMLGTITYEVLTSVSPRVRRVYYRE</sequence>
<comment type="catalytic activity">
    <reaction evidence="1 5">
        <text>L-alanine = D-alanine</text>
        <dbReference type="Rhea" id="RHEA:20249"/>
        <dbReference type="ChEBI" id="CHEBI:57416"/>
        <dbReference type="ChEBI" id="CHEBI:57972"/>
        <dbReference type="EC" id="5.1.1.1"/>
    </reaction>
</comment>
<dbReference type="InterPro" id="IPR001608">
    <property type="entry name" value="Ala_racemase_N"/>
</dbReference>
<dbReference type="CDD" id="cd00430">
    <property type="entry name" value="PLPDE_III_AR"/>
    <property type="match status" value="1"/>
</dbReference>
<evidence type="ECO:0000313" key="9">
    <source>
        <dbReference type="EMBL" id="MBO8439637.1"/>
    </source>
</evidence>
<dbReference type="HAMAP" id="MF_01201">
    <property type="entry name" value="Ala_racemase"/>
    <property type="match status" value="1"/>
</dbReference>
<feature type="modified residue" description="N6-(pyridoxal phosphate)lysine" evidence="5 6">
    <location>
        <position position="179"/>
    </location>
</feature>
<dbReference type="SUPFAM" id="SSF53244">
    <property type="entry name" value="MurD-like peptide ligases, peptide-binding domain"/>
    <property type="match status" value="1"/>
</dbReference>
<dbReference type="SUPFAM" id="SSF51419">
    <property type="entry name" value="PLP-binding barrel"/>
    <property type="match status" value="1"/>
</dbReference>
<dbReference type="NCBIfam" id="TIGR00492">
    <property type="entry name" value="alr"/>
    <property type="match status" value="1"/>
</dbReference>
<name>A0A940IEI5_9BACT</name>
<dbReference type="InterPro" id="IPR000821">
    <property type="entry name" value="Ala_racemase"/>
</dbReference>
<feature type="binding site" evidence="5 7">
    <location>
        <position position="277"/>
    </location>
    <ligand>
        <name>substrate</name>
    </ligand>
</feature>
<dbReference type="Gene3D" id="3.90.190.20">
    <property type="entry name" value="Mur ligase, C-terminal domain"/>
    <property type="match status" value="1"/>
</dbReference>
<evidence type="ECO:0000256" key="7">
    <source>
        <dbReference type="PIRSR" id="PIRSR600821-52"/>
    </source>
</evidence>
<comment type="cofactor">
    <cofactor evidence="2 5 6">
        <name>pyridoxal 5'-phosphate</name>
        <dbReference type="ChEBI" id="CHEBI:597326"/>
    </cofactor>
</comment>
<dbReference type="Pfam" id="PF01168">
    <property type="entry name" value="Ala_racemase_N"/>
    <property type="match status" value="1"/>
</dbReference>
<dbReference type="GO" id="GO:0030170">
    <property type="term" value="F:pyridoxal phosphate binding"/>
    <property type="evidence" value="ECO:0007669"/>
    <property type="project" value="UniProtKB-UniRule"/>
</dbReference>
<dbReference type="PANTHER" id="PTHR30511">
    <property type="entry name" value="ALANINE RACEMASE"/>
    <property type="match status" value="1"/>
</dbReference>
<dbReference type="PRINTS" id="PR00992">
    <property type="entry name" value="ALARACEMASE"/>
</dbReference>
<dbReference type="SUPFAM" id="SSF50621">
    <property type="entry name" value="Alanine racemase C-terminal domain-like"/>
    <property type="match status" value="1"/>
</dbReference>
<comment type="pathway">
    <text evidence="5">Amino-acid biosynthesis; D-alanine biosynthesis; D-alanine from L-alanine: step 1/1.</text>
</comment>
<gene>
    <name evidence="9" type="primary">alr</name>
    <name evidence="9" type="ORF">IAC51_03195</name>
</gene>
<dbReference type="Gene3D" id="3.20.20.10">
    <property type="entry name" value="Alanine racemase"/>
    <property type="match status" value="1"/>
</dbReference>
<dbReference type="Pfam" id="PF00842">
    <property type="entry name" value="Ala_racemase_C"/>
    <property type="match status" value="1"/>
</dbReference>
<dbReference type="GO" id="GO:0016881">
    <property type="term" value="F:acid-amino acid ligase activity"/>
    <property type="evidence" value="ECO:0007669"/>
    <property type="project" value="InterPro"/>
</dbReference>
<dbReference type="Proteomes" id="UP000712007">
    <property type="component" value="Unassembled WGS sequence"/>
</dbReference>
<protein>
    <recommendedName>
        <fullName evidence="5">Alanine racemase</fullName>
        <ecNumber evidence="5">5.1.1.1</ecNumber>
    </recommendedName>
</protein>
<dbReference type="InterPro" id="IPR029066">
    <property type="entry name" value="PLP-binding_barrel"/>
</dbReference>
<dbReference type="GO" id="GO:0030632">
    <property type="term" value="P:D-alanine biosynthetic process"/>
    <property type="evidence" value="ECO:0007669"/>
    <property type="project" value="UniProtKB-UniRule"/>
</dbReference>
<feature type="active site" description="Proton acceptor; specific for L-alanine" evidence="5">
    <location>
        <position position="405"/>
    </location>
</feature>
<evidence type="ECO:0000256" key="5">
    <source>
        <dbReference type="HAMAP-Rule" id="MF_01201"/>
    </source>
</evidence>